<dbReference type="InterPro" id="IPR025410">
    <property type="entry name" value="Lant_dehyd"/>
</dbReference>
<dbReference type="NCBIfam" id="TIGR03897">
    <property type="entry name" value="lanti_2_LanM"/>
    <property type="match status" value="1"/>
</dbReference>
<dbReference type="InterPro" id="IPR007822">
    <property type="entry name" value="LANC-like"/>
</dbReference>
<evidence type="ECO:0000313" key="3">
    <source>
        <dbReference type="EMBL" id="MDA2803848.1"/>
    </source>
</evidence>
<dbReference type="Pfam" id="PF13575">
    <property type="entry name" value="DUF4135"/>
    <property type="match status" value="1"/>
</dbReference>
<feature type="compositionally biased region" description="Low complexity" evidence="1">
    <location>
        <begin position="551"/>
        <end position="569"/>
    </location>
</feature>
<dbReference type="Gene3D" id="1.50.10.20">
    <property type="match status" value="1"/>
</dbReference>
<accession>A0ABT4TGL5</accession>
<dbReference type="RefSeq" id="WP_270676337.1">
    <property type="nucleotide sequence ID" value="NZ_JAQFWP010000006.1"/>
</dbReference>
<feature type="domain" description="Lantibiotic biosynthesis protein dehydration" evidence="2">
    <location>
        <begin position="113"/>
        <end position="485"/>
    </location>
</feature>
<protein>
    <submittedName>
        <fullName evidence="3">Type 2 lanthipeptide synthetase LanM</fullName>
    </submittedName>
</protein>
<dbReference type="PRINTS" id="PR01950">
    <property type="entry name" value="LANCSUPER"/>
</dbReference>
<dbReference type="Pfam" id="PF05147">
    <property type="entry name" value="LANC_like"/>
    <property type="match status" value="1"/>
</dbReference>
<dbReference type="SUPFAM" id="SSF158745">
    <property type="entry name" value="LanC-like"/>
    <property type="match status" value="1"/>
</dbReference>
<gene>
    <name evidence="3" type="primary">lanM</name>
    <name evidence="3" type="ORF">O4U47_04940</name>
</gene>
<dbReference type="Proteomes" id="UP001165685">
    <property type="component" value="Unassembled WGS sequence"/>
</dbReference>
<reference evidence="3" key="1">
    <citation type="submission" date="2023-01" db="EMBL/GenBank/DDBJ databases">
        <title>Draft genome sequence of Nocardiopsis sp. LSu2-4 isolated from halophytes.</title>
        <authorList>
            <person name="Duangmal K."/>
            <person name="Chantavorakit T."/>
        </authorList>
    </citation>
    <scope>NUCLEOTIDE SEQUENCE</scope>
    <source>
        <strain evidence="3">LSu2-4</strain>
    </source>
</reference>
<organism evidence="3 4">
    <name type="scientific">Nocardiopsis suaedae</name>
    <dbReference type="NCBI Taxonomy" id="3018444"/>
    <lineage>
        <taxon>Bacteria</taxon>
        <taxon>Bacillati</taxon>
        <taxon>Actinomycetota</taxon>
        <taxon>Actinomycetes</taxon>
        <taxon>Streptosporangiales</taxon>
        <taxon>Nocardiopsidaceae</taxon>
        <taxon>Nocardiopsis</taxon>
    </lineage>
</organism>
<sequence length="944" mass="101113">MSDAVARPAPAETERVIDELIAAKSGVFGRFHRPVLDACAERPVLRRAADDGRAALVRSILGSVLDGLHWIGIRSLVTAFHAARAEEDSAPGYAEFHDRVAGAEGRRRILDAFPELERLLELFARRRTALVEAVLAAADEDGGLLRERFGTAGPVVAVEPGAGDSHRRGATVCFVTWENGTTLVYKPQARTAHRILQAVRGAADPSGGFFGPLCPDTLERDDHLWQARVVYSEPADERQAALYFRRFGRCAALLSMFGTGDLHHENVIATADGPVVIDLETLVGLPNPSSAAADTGGAPQAADVESSVLNTLMFPVRYTAEILDIDISALGSVRTDRSERMESFTIVDAGTDAIRFDTAPVTATRGDNVARVGGEQLDPRLWEDELVTGFEEGRARLRTVREAAVEAVRTTDGWSVRQLVRPTFVYYRFLEASTHPAHLAGRADRLDLLDRLPRRHRGLRRSVAEEVCSEEAHAMLGLDTPFFEVECDSTALLCNGGEEVPDAVVRTPREAALDNIGAFFARPERRDPNYIRFGLATSTDDAWTDRPARPPVAGSAAAGPAAARPSPLADPGELVRTIGDLALGTPERPTWLMPRLQGNDLRLDVLYPSLYESGGLLLTLARLRTADGAEGSGGVHPAAALRTALPRELPPVAAPLGLSPFTGALSMRAVALDLGGTEDAAPEATLEAETSADPEALTADDLDYLNGLGGYLVHLAEYDDPGAPRLPGYGPEALVRRLVEVDGPPGGHSGGHGGELGLAHGRFGRVAALSAGITAGADPDGRAREHLEALTGAYLRYRWRDDVLDTPGDASGWCKGYAGIAFALAKALSVLGRTPSEIRAAIGEEAGRAAHGPFTGDISMCHGAAGRIAVLVWLADRFDWPEARTWAKELESRFLDRHADGGWRCGVGATTALPSFMVGLSGWHYARLMLRDPAVRLPRCLGGR</sequence>
<dbReference type="InterPro" id="IPR017146">
    <property type="entry name" value="Lanti_2_LanM"/>
</dbReference>
<dbReference type="SMART" id="SM01260">
    <property type="entry name" value="LANC_like"/>
    <property type="match status" value="1"/>
</dbReference>
<evidence type="ECO:0000259" key="2">
    <source>
        <dbReference type="Pfam" id="PF13575"/>
    </source>
</evidence>
<dbReference type="EMBL" id="JAQFWP010000006">
    <property type="protein sequence ID" value="MDA2803848.1"/>
    <property type="molecule type" value="Genomic_DNA"/>
</dbReference>
<keyword evidence="4" id="KW-1185">Reference proteome</keyword>
<proteinExistence type="predicted"/>
<feature type="region of interest" description="Disordered" evidence="1">
    <location>
        <begin position="542"/>
        <end position="571"/>
    </location>
</feature>
<comment type="caution">
    <text evidence="3">The sequence shown here is derived from an EMBL/GenBank/DDBJ whole genome shotgun (WGS) entry which is preliminary data.</text>
</comment>
<evidence type="ECO:0000313" key="4">
    <source>
        <dbReference type="Proteomes" id="UP001165685"/>
    </source>
</evidence>
<name>A0ABT4TGL5_9ACTN</name>
<evidence type="ECO:0000256" key="1">
    <source>
        <dbReference type="SAM" id="MobiDB-lite"/>
    </source>
</evidence>